<name>A0ABD3GAG2_9MARC</name>
<comment type="caution">
    <text evidence="2">The sequence shown here is derived from an EMBL/GenBank/DDBJ whole genome shotgun (WGS) entry which is preliminary data.</text>
</comment>
<evidence type="ECO:0000256" key="1">
    <source>
        <dbReference type="SAM" id="MobiDB-lite"/>
    </source>
</evidence>
<dbReference type="AlphaFoldDB" id="A0ABD3GAG2"/>
<dbReference type="Proteomes" id="UP001633002">
    <property type="component" value="Unassembled WGS sequence"/>
</dbReference>
<feature type="compositionally biased region" description="Basic and acidic residues" evidence="1">
    <location>
        <begin position="119"/>
        <end position="130"/>
    </location>
</feature>
<sequence>MQIMFDLLTDNNGEDNLTSQANPELTQLMPDSYQNISSTQLELHMAIPTDVLNAATPARSFNVHRMTVQPSPTLAIPDQHSLSPLELMIVAKRRMLHNKDATPHEEVLNDDCRSEIHKNPRRQATEKTNHDFSNPTGPADEPRLLTQTQMAQWLTAKRNWCGYAYVRFYGRRTEP</sequence>
<protein>
    <submittedName>
        <fullName evidence="2">Uncharacterized protein</fullName>
    </submittedName>
</protein>
<dbReference type="EMBL" id="JBJQOH010000008">
    <property type="protein sequence ID" value="KAL3675172.1"/>
    <property type="molecule type" value="Genomic_DNA"/>
</dbReference>
<feature type="region of interest" description="Disordered" evidence="1">
    <location>
        <begin position="119"/>
        <end position="142"/>
    </location>
</feature>
<organism evidence="2 3">
    <name type="scientific">Riccia sorocarpa</name>
    <dbReference type="NCBI Taxonomy" id="122646"/>
    <lineage>
        <taxon>Eukaryota</taxon>
        <taxon>Viridiplantae</taxon>
        <taxon>Streptophyta</taxon>
        <taxon>Embryophyta</taxon>
        <taxon>Marchantiophyta</taxon>
        <taxon>Marchantiopsida</taxon>
        <taxon>Marchantiidae</taxon>
        <taxon>Marchantiales</taxon>
        <taxon>Ricciaceae</taxon>
        <taxon>Riccia</taxon>
    </lineage>
</organism>
<proteinExistence type="predicted"/>
<keyword evidence="3" id="KW-1185">Reference proteome</keyword>
<evidence type="ECO:0000313" key="2">
    <source>
        <dbReference type="EMBL" id="KAL3675172.1"/>
    </source>
</evidence>
<accession>A0ABD3GAG2</accession>
<evidence type="ECO:0000313" key="3">
    <source>
        <dbReference type="Proteomes" id="UP001633002"/>
    </source>
</evidence>
<gene>
    <name evidence="2" type="ORF">R1sor_025120</name>
</gene>
<reference evidence="2 3" key="1">
    <citation type="submission" date="2024-09" db="EMBL/GenBank/DDBJ databases">
        <title>Chromosome-scale assembly of Riccia sorocarpa.</title>
        <authorList>
            <person name="Paukszto L."/>
        </authorList>
    </citation>
    <scope>NUCLEOTIDE SEQUENCE [LARGE SCALE GENOMIC DNA]</scope>
    <source>
        <strain evidence="2">LP-2024</strain>
        <tissue evidence="2">Aerial parts of the thallus</tissue>
    </source>
</reference>